<gene>
    <name evidence="1" type="ORF">DJ018_12575</name>
</gene>
<protein>
    <recommendedName>
        <fullName evidence="3">DUF937 domain-containing protein</fullName>
    </recommendedName>
</protein>
<dbReference type="AlphaFoldDB" id="A0A328AF16"/>
<proteinExistence type="predicted"/>
<dbReference type="SUPFAM" id="SSF140804">
    <property type="entry name" value="YidB-like"/>
    <property type="match status" value="1"/>
</dbReference>
<dbReference type="RefSeq" id="WP_111515318.1">
    <property type="nucleotide sequence ID" value="NZ_QFYR01000003.1"/>
</dbReference>
<dbReference type="Gene3D" id="1.10.10.690">
    <property type="entry name" value="YidB-like"/>
    <property type="match status" value="1"/>
</dbReference>
<dbReference type="OrthoDB" id="4235777at2"/>
<reference evidence="2" key="1">
    <citation type="submission" date="2018-05" db="EMBL/GenBank/DDBJ databases">
        <authorList>
            <person name="Li X."/>
        </authorList>
    </citation>
    <scope>NUCLEOTIDE SEQUENCE [LARGE SCALE GENOMIC DNA]</scope>
    <source>
        <strain evidence="2">YIM 73061</strain>
    </source>
</reference>
<dbReference type="EMBL" id="QFYR01000003">
    <property type="protein sequence ID" value="RAK51994.1"/>
    <property type="molecule type" value="Genomic_DNA"/>
</dbReference>
<dbReference type="Pfam" id="PF20159">
    <property type="entry name" value="YidB"/>
    <property type="match status" value="1"/>
</dbReference>
<name>A0A328AF16_9CAUL</name>
<accession>A0A328AF16</accession>
<keyword evidence="2" id="KW-1185">Reference proteome</keyword>
<evidence type="ECO:0000313" key="1">
    <source>
        <dbReference type="EMBL" id="RAK51994.1"/>
    </source>
</evidence>
<dbReference type="Proteomes" id="UP000249725">
    <property type="component" value="Unassembled WGS sequence"/>
</dbReference>
<dbReference type="InterPro" id="IPR045372">
    <property type="entry name" value="YidB"/>
</dbReference>
<organism evidence="1 2">
    <name type="scientific">Phenylobacterium deserti</name>
    <dbReference type="NCBI Taxonomy" id="1914756"/>
    <lineage>
        <taxon>Bacteria</taxon>
        <taxon>Pseudomonadati</taxon>
        <taxon>Pseudomonadota</taxon>
        <taxon>Alphaproteobacteria</taxon>
        <taxon>Caulobacterales</taxon>
        <taxon>Caulobacteraceae</taxon>
        <taxon>Phenylobacterium</taxon>
    </lineage>
</organism>
<evidence type="ECO:0000313" key="2">
    <source>
        <dbReference type="Proteomes" id="UP000249725"/>
    </source>
</evidence>
<dbReference type="InterPro" id="IPR027405">
    <property type="entry name" value="YidB-like"/>
</dbReference>
<comment type="caution">
    <text evidence="1">The sequence shown here is derived from an EMBL/GenBank/DDBJ whole genome shotgun (WGS) entry which is preliminary data.</text>
</comment>
<evidence type="ECO:0008006" key="3">
    <source>
        <dbReference type="Google" id="ProtNLM"/>
    </source>
</evidence>
<sequence>MGLLDQVLGSALPGMGRQPQRRGGMGQTIAAGVLLALLVKAARQHAQPAEGRSFDPSRGAGPNGGGLGGVLGGLGGILGGGGGLGSFLGGLGGAGALGGLIGQLQQKGYGQQVNSWVGSGQNQPLAPHQLADALGEDTVQDLQEQTGIPRESLLAELAHILPEAVHEATPNGRLPTDDELHKITHQ</sequence>